<name>A0AAV0W326_9HEMI</name>
<protein>
    <submittedName>
        <fullName evidence="1">Uncharacterized protein</fullName>
    </submittedName>
</protein>
<evidence type="ECO:0000313" key="1">
    <source>
        <dbReference type="EMBL" id="CAI6350196.1"/>
    </source>
</evidence>
<keyword evidence="2" id="KW-1185">Reference proteome</keyword>
<reference evidence="1 2" key="1">
    <citation type="submission" date="2023-01" db="EMBL/GenBank/DDBJ databases">
        <authorList>
            <person name="Whitehead M."/>
        </authorList>
    </citation>
    <scope>NUCLEOTIDE SEQUENCE [LARGE SCALE GENOMIC DNA]</scope>
</reference>
<dbReference type="AlphaFoldDB" id="A0AAV0W326"/>
<comment type="caution">
    <text evidence="1">The sequence shown here is derived from an EMBL/GenBank/DDBJ whole genome shotgun (WGS) entry which is preliminary data.</text>
</comment>
<evidence type="ECO:0000313" key="2">
    <source>
        <dbReference type="Proteomes" id="UP001160148"/>
    </source>
</evidence>
<sequence>MSSVARPVVGRTLANVERDTLVVKITAETYSPTSPLDASEQPVATQLSVVSIHLSIVVSCSGASCCDGCGCGGSWRAGGCIRNGLVRPKRHGTDFTVPLSRVALVLSMALQTLAETSPVKPGSNRA</sequence>
<dbReference type="Proteomes" id="UP001160148">
    <property type="component" value="Unassembled WGS sequence"/>
</dbReference>
<accession>A0AAV0W326</accession>
<dbReference type="EMBL" id="CARXXK010000001">
    <property type="protein sequence ID" value="CAI6350196.1"/>
    <property type="molecule type" value="Genomic_DNA"/>
</dbReference>
<gene>
    <name evidence="1" type="ORF">MEUPH1_LOCUS6687</name>
</gene>
<proteinExistence type="predicted"/>
<organism evidence="1 2">
    <name type="scientific">Macrosiphum euphorbiae</name>
    <name type="common">potato aphid</name>
    <dbReference type="NCBI Taxonomy" id="13131"/>
    <lineage>
        <taxon>Eukaryota</taxon>
        <taxon>Metazoa</taxon>
        <taxon>Ecdysozoa</taxon>
        <taxon>Arthropoda</taxon>
        <taxon>Hexapoda</taxon>
        <taxon>Insecta</taxon>
        <taxon>Pterygota</taxon>
        <taxon>Neoptera</taxon>
        <taxon>Paraneoptera</taxon>
        <taxon>Hemiptera</taxon>
        <taxon>Sternorrhyncha</taxon>
        <taxon>Aphidomorpha</taxon>
        <taxon>Aphidoidea</taxon>
        <taxon>Aphididae</taxon>
        <taxon>Macrosiphini</taxon>
        <taxon>Macrosiphum</taxon>
    </lineage>
</organism>